<name>A0A1P8Q435_9LACO</name>
<dbReference type="InterPro" id="IPR009242">
    <property type="entry name" value="DUF896"/>
</dbReference>
<dbReference type="KEGG" id="lalw:BTM29_08615"/>
<accession>A0A1P8Q435</accession>
<comment type="subcellular location">
    <subcellularLocation>
        <location evidence="2">Cytoplasm</location>
    </subcellularLocation>
</comment>
<proteinExistence type="inferred from homology"/>
<evidence type="ECO:0000256" key="2">
    <source>
        <dbReference type="HAMAP-Rule" id="MF_01103"/>
    </source>
</evidence>
<keyword evidence="4" id="KW-1185">Reference proteome</keyword>
<dbReference type="Proteomes" id="UP000187499">
    <property type="component" value="Chromosome"/>
</dbReference>
<dbReference type="PANTHER" id="PTHR37300">
    <property type="entry name" value="UPF0291 PROTEIN CBO2609/CLC_2481"/>
    <property type="match status" value="1"/>
</dbReference>
<dbReference type="Pfam" id="PF05979">
    <property type="entry name" value="DUF896"/>
    <property type="match status" value="1"/>
</dbReference>
<dbReference type="HAMAP" id="MF_01103">
    <property type="entry name" value="UPF0291"/>
    <property type="match status" value="1"/>
</dbReference>
<dbReference type="Gene3D" id="1.10.287.540">
    <property type="entry name" value="Helix hairpin bin"/>
    <property type="match status" value="1"/>
</dbReference>
<protein>
    <recommendedName>
        <fullName evidence="2">UPF0291 protein BTM29_08615</fullName>
    </recommendedName>
</protein>
<sequence>MFMKEQEKLIAEINELAHKAKAGTITHEEEHQQEVLRKKYLANFRAGFRQQIETMRVFDKEGKEVTPNKVKEIQRKKGLRDD</sequence>
<dbReference type="EMBL" id="CP019323">
    <property type="protein sequence ID" value="APX72607.1"/>
    <property type="molecule type" value="Genomic_DNA"/>
</dbReference>
<evidence type="ECO:0000256" key="1">
    <source>
        <dbReference type="ARBA" id="ARBA00022490"/>
    </source>
</evidence>
<comment type="similarity">
    <text evidence="2">Belongs to the UPF0291 family.</text>
</comment>
<dbReference type="GO" id="GO:0005737">
    <property type="term" value="C:cytoplasm"/>
    <property type="evidence" value="ECO:0007669"/>
    <property type="project" value="UniProtKB-SubCell"/>
</dbReference>
<organism evidence="3 4">
    <name type="scientific">Companilactobacillus allii</name>
    <dbReference type="NCBI Taxonomy" id="1847728"/>
    <lineage>
        <taxon>Bacteria</taxon>
        <taxon>Bacillati</taxon>
        <taxon>Bacillota</taxon>
        <taxon>Bacilli</taxon>
        <taxon>Lactobacillales</taxon>
        <taxon>Lactobacillaceae</taxon>
        <taxon>Companilactobacillus</taxon>
    </lineage>
</organism>
<dbReference type="PANTHER" id="PTHR37300:SF1">
    <property type="entry name" value="UPF0291 PROTEIN YNZC"/>
    <property type="match status" value="1"/>
</dbReference>
<gene>
    <name evidence="3" type="ORF">BTM29_08615</name>
</gene>
<dbReference type="AlphaFoldDB" id="A0A1P8Q435"/>
<evidence type="ECO:0000313" key="3">
    <source>
        <dbReference type="EMBL" id="APX72607.1"/>
    </source>
</evidence>
<dbReference type="SUPFAM" id="SSF158221">
    <property type="entry name" value="YnzC-like"/>
    <property type="match status" value="1"/>
</dbReference>
<dbReference type="STRING" id="1847728.BTM29_08615"/>
<evidence type="ECO:0000313" key="4">
    <source>
        <dbReference type="Proteomes" id="UP000187499"/>
    </source>
</evidence>
<reference evidence="4" key="1">
    <citation type="submission" date="2016-12" db="EMBL/GenBank/DDBJ databases">
        <authorList>
            <person name="Jung M.Y."/>
            <person name="Lee S.H."/>
        </authorList>
    </citation>
    <scope>NUCLEOTIDE SEQUENCE [LARGE SCALE GENOMIC DNA]</scope>
    <source>
        <strain evidence="4">WiKim39</strain>
    </source>
</reference>
<keyword evidence="1 2" id="KW-0963">Cytoplasm</keyword>